<keyword evidence="2" id="KW-0732">Signal</keyword>
<feature type="chain" id="PRO_5047195266" evidence="2">
    <location>
        <begin position="24"/>
        <end position="225"/>
    </location>
</feature>
<evidence type="ECO:0000313" key="3">
    <source>
        <dbReference type="EMBL" id="WIF97414.1"/>
    </source>
</evidence>
<proteinExistence type="predicted"/>
<keyword evidence="3" id="KW-0449">Lipoprotein</keyword>
<dbReference type="EMBL" id="CP126446">
    <property type="protein sequence ID" value="WIF97414.1"/>
    <property type="molecule type" value="Genomic_DNA"/>
</dbReference>
<sequence>MNYKSWIAASALATTLVVTGCGADNTDQGAMDRNNDGYGTNVGYDSPELNKNKNYNYQSVENMGTNNNSSQRLGYNRYSRGEVDKLGEVRYGIMNREAVSDLITRYMLQSNAFKDAATLVTDSEVLIAYTKEDDVDRDRAADIAKKTAISTVPRYFEVYVTDQKNMYKDLASLSNMKTSDKNYRNMLESTIKEMRKSPQGEAMYNDETKSKKDKRDVPQGQGMNQ</sequence>
<feature type="compositionally biased region" description="Basic and acidic residues" evidence="1">
    <location>
        <begin position="206"/>
        <end position="217"/>
    </location>
</feature>
<name>A0ABY8UVA8_9BACI</name>
<evidence type="ECO:0000256" key="1">
    <source>
        <dbReference type="SAM" id="MobiDB-lite"/>
    </source>
</evidence>
<dbReference type="Proteomes" id="UP001236652">
    <property type="component" value="Chromosome"/>
</dbReference>
<feature type="region of interest" description="Disordered" evidence="1">
    <location>
        <begin position="191"/>
        <end position="225"/>
    </location>
</feature>
<accession>A0ABY8UVA8</accession>
<dbReference type="PROSITE" id="PS51257">
    <property type="entry name" value="PROKAR_LIPOPROTEIN"/>
    <property type="match status" value="1"/>
</dbReference>
<organism evidence="3 4">
    <name type="scientific">Pontibacillus chungwhensis</name>
    <dbReference type="NCBI Taxonomy" id="265426"/>
    <lineage>
        <taxon>Bacteria</taxon>
        <taxon>Bacillati</taxon>
        <taxon>Bacillota</taxon>
        <taxon>Bacilli</taxon>
        <taxon>Bacillales</taxon>
        <taxon>Bacillaceae</taxon>
        <taxon>Pontibacillus</taxon>
    </lineage>
</organism>
<keyword evidence="4" id="KW-1185">Reference proteome</keyword>
<dbReference type="InterPro" id="IPR019076">
    <property type="entry name" value="Spore_lipoprot_YhcN/YlaJ-like"/>
</dbReference>
<reference evidence="3 4" key="1">
    <citation type="submission" date="2023-05" db="EMBL/GenBank/DDBJ databases">
        <title>Comparative genomics reveals the evidence of polycyclic aromatic hydrocarbons degradation in moderately halophilic genus Pontibacillus.</title>
        <authorList>
            <person name="Yang H."/>
            <person name="Qian Z."/>
        </authorList>
    </citation>
    <scope>NUCLEOTIDE SEQUENCE [LARGE SCALE GENOMIC DNA]</scope>
    <source>
        <strain evidence="4">HN14</strain>
    </source>
</reference>
<dbReference type="RefSeq" id="WP_231418887.1">
    <property type="nucleotide sequence ID" value="NZ_CP126446.1"/>
</dbReference>
<feature type="signal peptide" evidence="2">
    <location>
        <begin position="1"/>
        <end position="23"/>
    </location>
</feature>
<protein>
    <submittedName>
        <fullName evidence="3">YhcN/YlaJ family sporulation lipoprotein</fullName>
    </submittedName>
</protein>
<evidence type="ECO:0000256" key="2">
    <source>
        <dbReference type="SAM" id="SignalP"/>
    </source>
</evidence>
<gene>
    <name evidence="3" type="ORF">QNI29_17015</name>
</gene>
<evidence type="ECO:0000313" key="4">
    <source>
        <dbReference type="Proteomes" id="UP001236652"/>
    </source>
</evidence>
<dbReference type="Pfam" id="PF09580">
    <property type="entry name" value="Spore_YhcN_YlaJ"/>
    <property type="match status" value="1"/>
</dbReference>